<dbReference type="PANTHER" id="PTHR16255">
    <property type="entry name" value="REQUIRED FOR MEIOTIC NUCLEAR DIVISION PROTEIN 1 HOMOLOG"/>
    <property type="match status" value="1"/>
</dbReference>
<name>A0ABQ7FXZ2_DUNSA</name>
<accession>A0ABQ7FXZ2</accession>
<dbReference type="PANTHER" id="PTHR16255:SF1">
    <property type="entry name" value="REQUIRED FOR MEIOTIC NUCLEAR DIVISION PROTEIN 1 HOMOLOG"/>
    <property type="match status" value="1"/>
</dbReference>
<dbReference type="Pfam" id="PF02582">
    <property type="entry name" value="DUF155"/>
    <property type="match status" value="1"/>
</dbReference>
<dbReference type="Proteomes" id="UP000815325">
    <property type="component" value="Unassembled WGS sequence"/>
</dbReference>
<keyword evidence="6" id="KW-1185">Reference proteome</keyword>
<dbReference type="InterPro" id="IPR003734">
    <property type="entry name" value="DUF155"/>
</dbReference>
<keyword evidence="3" id="KW-1133">Transmembrane helix</keyword>
<feature type="transmembrane region" description="Helical" evidence="3">
    <location>
        <begin position="338"/>
        <end position="361"/>
    </location>
</feature>
<feature type="domain" description="DUF155" evidence="4">
    <location>
        <begin position="134"/>
        <end position="310"/>
    </location>
</feature>
<evidence type="ECO:0000313" key="6">
    <source>
        <dbReference type="Proteomes" id="UP000815325"/>
    </source>
</evidence>
<sequence>MAEEKPLLGDLQLNHQQDGVAASAQDTRQAAIINRAPGKVPMHVTARQRDKLVPLPDEKGPVSGVQDHLPKEASTSVHQGAPGRITAYCIAEALNRKLLEVLLAQMYPEANLLSYPDVLQLSLGEPGSLLPKEVFFFDYGVVISFGLEEKQEQWIMQNIGVHVECKPYLSKEVEIDEFKFLYTGTKPPCIQNDVFTMSERQAKSHEVRLAISYALAQSIKLSVYEGRVLDLVEETRRLPEALAKQGRVPISTKRVAQLIGKVFLQNANVNLLSSVLGTPAYFWSAPDQLQALYERACEYLELQSRVEVLNARFQVLQEMLDMLRDHQNNSHASRLELIIVWLLVVDCCLMLCQLLSLFGVIGGD</sequence>
<protein>
    <recommendedName>
        <fullName evidence="4">DUF155 domain-containing protein</fullName>
    </recommendedName>
</protein>
<proteinExistence type="inferred from homology"/>
<evidence type="ECO:0000259" key="4">
    <source>
        <dbReference type="Pfam" id="PF02582"/>
    </source>
</evidence>
<feature type="region of interest" description="Disordered" evidence="2">
    <location>
        <begin position="54"/>
        <end position="77"/>
    </location>
</feature>
<comment type="caution">
    <text evidence="5">The sequence shown here is derived from an EMBL/GenBank/DDBJ whole genome shotgun (WGS) entry which is preliminary data.</text>
</comment>
<gene>
    <name evidence="5" type="ORF">DUNSADRAFT_1131</name>
</gene>
<keyword evidence="3" id="KW-0472">Membrane</keyword>
<organism evidence="5 6">
    <name type="scientific">Dunaliella salina</name>
    <name type="common">Green alga</name>
    <name type="synonym">Protococcus salinus</name>
    <dbReference type="NCBI Taxonomy" id="3046"/>
    <lineage>
        <taxon>Eukaryota</taxon>
        <taxon>Viridiplantae</taxon>
        <taxon>Chlorophyta</taxon>
        <taxon>core chlorophytes</taxon>
        <taxon>Chlorophyceae</taxon>
        <taxon>CS clade</taxon>
        <taxon>Chlamydomonadales</taxon>
        <taxon>Dunaliellaceae</taxon>
        <taxon>Dunaliella</taxon>
    </lineage>
</organism>
<keyword evidence="3" id="KW-0812">Transmembrane</keyword>
<comment type="similarity">
    <text evidence="1">Belongs to the RMD1/sif2 family.</text>
</comment>
<evidence type="ECO:0000256" key="2">
    <source>
        <dbReference type="SAM" id="MobiDB-lite"/>
    </source>
</evidence>
<dbReference type="EMBL" id="MU070559">
    <property type="protein sequence ID" value="KAF5827211.1"/>
    <property type="molecule type" value="Genomic_DNA"/>
</dbReference>
<dbReference type="InterPro" id="IPR051624">
    <property type="entry name" value="RMD1/Sad1-interacting"/>
</dbReference>
<evidence type="ECO:0000313" key="5">
    <source>
        <dbReference type="EMBL" id="KAF5827211.1"/>
    </source>
</evidence>
<evidence type="ECO:0000256" key="1">
    <source>
        <dbReference type="ARBA" id="ARBA00008306"/>
    </source>
</evidence>
<evidence type="ECO:0000256" key="3">
    <source>
        <dbReference type="SAM" id="Phobius"/>
    </source>
</evidence>
<reference evidence="5" key="1">
    <citation type="submission" date="2017-08" db="EMBL/GenBank/DDBJ databases">
        <authorList>
            <person name="Polle J.E."/>
            <person name="Barry K."/>
            <person name="Cushman J."/>
            <person name="Schmutz J."/>
            <person name="Tran D."/>
            <person name="Hathwaick L.T."/>
            <person name="Yim W.C."/>
            <person name="Jenkins J."/>
            <person name="Mckie-Krisberg Z.M."/>
            <person name="Prochnik S."/>
            <person name="Lindquist E."/>
            <person name="Dockter R.B."/>
            <person name="Adam C."/>
            <person name="Molina H."/>
            <person name="Bunkerborg J."/>
            <person name="Jin E."/>
            <person name="Buchheim M."/>
            <person name="Magnuson J."/>
        </authorList>
    </citation>
    <scope>NUCLEOTIDE SEQUENCE</scope>
    <source>
        <strain evidence="5">CCAP 19/18</strain>
    </source>
</reference>